<name>A0A091EEL9_FUKDA</name>
<reference evidence="2 3" key="1">
    <citation type="submission" date="2013-11" db="EMBL/GenBank/DDBJ databases">
        <title>The Damaraland mole rat (Fukomys damarensis) genome and evolution of African mole rats.</title>
        <authorList>
            <person name="Gladyshev V.N."/>
            <person name="Fang X."/>
        </authorList>
    </citation>
    <scope>NUCLEOTIDE SEQUENCE [LARGE SCALE GENOMIC DNA]</scope>
    <source>
        <tissue evidence="2">Liver</tissue>
    </source>
</reference>
<dbReference type="GO" id="GO:0031110">
    <property type="term" value="P:regulation of microtubule polymerization or depolymerization"/>
    <property type="evidence" value="ECO:0007669"/>
    <property type="project" value="InterPro"/>
</dbReference>
<evidence type="ECO:0000313" key="2">
    <source>
        <dbReference type="EMBL" id="KFO33816.1"/>
    </source>
</evidence>
<dbReference type="eggNOG" id="ENOG502S3US">
    <property type="taxonomic scope" value="Eukaryota"/>
</dbReference>
<dbReference type="InterPro" id="IPR000956">
    <property type="entry name" value="Stathmin_fam"/>
</dbReference>
<dbReference type="SUPFAM" id="SSF101494">
    <property type="entry name" value="Stathmin"/>
    <property type="match status" value="1"/>
</dbReference>
<evidence type="ECO:0000256" key="1">
    <source>
        <dbReference type="SAM" id="MobiDB-lite"/>
    </source>
</evidence>
<dbReference type="EMBL" id="KN122054">
    <property type="protein sequence ID" value="KFO33816.1"/>
    <property type="molecule type" value="Genomic_DNA"/>
</dbReference>
<evidence type="ECO:0000313" key="3">
    <source>
        <dbReference type="Proteomes" id="UP000028990"/>
    </source>
</evidence>
<feature type="region of interest" description="Disordered" evidence="1">
    <location>
        <begin position="177"/>
        <end position="258"/>
    </location>
</feature>
<dbReference type="Proteomes" id="UP000028990">
    <property type="component" value="Unassembled WGS sequence"/>
</dbReference>
<organism evidence="2 3">
    <name type="scientific">Fukomys damarensis</name>
    <name type="common">Damaraland mole rat</name>
    <name type="synonym">Cryptomys damarensis</name>
    <dbReference type="NCBI Taxonomy" id="885580"/>
    <lineage>
        <taxon>Eukaryota</taxon>
        <taxon>Metazoa</taxon>
        <taxon>Chordata</taxon>
        <taxon>Craniata</taxon>
        <taxon>Vertebrata</taxon>
        <taxon>Euteleostomi</taxon>
        <taxon>Mammalia</taxon>
        <taxon>Eutheria</taxon>
        <taxon>Euarchontoglires</taxon>
        <taxon>Glires</taxon>
        <taxon>Rodentia</taxon>
        <taxon>Hystricomorpha</taxon>
        <taxon>Bathyergidae</taxon>
        <taxon>Fukomys</taxon>
    </lineage>
</organism>
<evidence type="ECO:0008006" key="4">
    <source>
        <dbReference type="Google" id="ProtNLM"/>
    </source>
</evidence>
<gene>
    <name evidence="2" type="ORF">H920_04810</name>
</gene>
<dbReference type="PANTHER" id="PTHR10104">
    <property type="entry name" value="STATHMIN"/>
    <property type="match status" value="1"/>
</dbReference>
<sequence>MLTEQTLQHCFHSPGNPDFHHTGPFLQADVRVTPVRETGGAPPKDSVDSEERLEPQVLMGNLPGTIPESPPSPTNRNNKVNSDPVTNGLINKLQPLENRERQKSSDILEELIVQGIIQSHSKVFRNGESYDVMASNFVINVDTTEKPLRKPPARLKKLKIKKNVKDFTMKHIEEKMQAAEERRKSKEEEKRKRLRSERLLPPTSRSDSTELGAADVPFAKGPRTESSAESAPSGLQAGEPLKRRKSRSDATPMDRSYPYKSFEVVESDVFYNREDDIF</sequence>
<feature type="compositionally biased region" description="Polar residues" evidence="1">
    <location>
        <begin position="74"/>
        <end position="89"/>
    </location>
</feature>
<feature type="compositionally biased region" description="Basic and acidic residues" evidence="1">
    <location>
        <begin position="45"/>
        <end position="54"/>
    </location>
</feature>
<accession>A0A091EEL9</accession>
<dbReference type="AlphaFoldDB" id="A0A091EEL9"/>
<feature type="region of interest" description="Disordered" evidence="1">
    <location>
        <begin position="33"/>
        <end position="89"/>
    </location>
</feature>
<dbReference type="STRING" id="885580.ENSFDAP00000020283"/>
<dbReference type="InterPro" id="IPR036002">
    <property type="entry name" value="Stathmin_sf"/>
</dbReference>
<protein>
    <recommendedName>
        <fullName evidence="4">Stathmin domain-containing protein 1</fullName>
    </recommendedName>
</protein>
<proteinExistence type="predicted"/>
<dbReference type="PROSITE" id="PS51663">
    <property type="entry name" value="STATHMIN_3"/>
    <property type="match status" value="1"/>
</dbReference>
<dbReference type="PANTHER" id="PTHR10104:SF20">
    <property type="entry name" value="STATHMIN DOMAIN-CONTAINING PROTEIN 1"/>
    <property type="match status" value="1"/>
</dbReference>
<feature type="compositionally biased region" description="Basic and acidic residues" evidence="1">
    <location>
        <begin position="177"/>
        <end position="191"/>
    </location>
</feature>
<keyword evidence="3" id="KW-1185">Reference proteome</keyword>